<dbReference type="STRING" id="1855912.LuPra_02145"/>
<dbReference type="PATRIC" id="fig|1813736.3.peg.2252"/>
<dbReference type="EC" id="2.7.7.4" evidence="1"/>
<dbReference type="PANTHER" id="PTHR23115">
    <property type="entry name" value="TRANSLATION FACTOR"/>
    <property type="match status" value="1"/>
</dbReference>
<evidence type="ECO:0000259" key="7">
    <source>
        <dbReference type="PROSITE" id="PS51722"/>
    </source>
</evidence>
<dbReference type="InterPro" id="IPR027417">
    <property type="entry name" value="P-loop_NTPase"/>
</dbReference>
<proteinExistence type="predicted"/>
<evidence type="ECO:0000313" key="8">
    <source>
        <dbReference type="EMBL" id="AMY08939.1"/>
    </source>
</evidence>
<reference evidence="8 9" key="1">
    <citation type="journal article" date="2016" name="Genome Announc.">
        <title>First Complete Genome Sequence of a Subdivision 6 Acidobacterium Strain.</title>
        <authorList>
            <person name="Huang S."/>
            <person name="Vieira S."/>
            <person name="Bunk B."/>
            <person name="Riedel T."/>
            <person name="Sproer C."/>
            <person name="Overmann J."/>
        </authorList>
    </citation>
    <scope>NUCLEOTIDE SEQUENCE [LARGE SCALE GENOMIC DNA]</scope>
    <source>
        <strain evidence="9">DSM 100886 HEG_-6_39</strain>
    </source>
</reference>
<evidence type="ECO:0000256" key="4">
    <source>
        <dbReference type="ARBA" id="ARBA00022741"/>
    </source>
</evidence>
<dbReference type="InterPro" id="IPR031157">
    <property type="entry name" value="G_TR_CS"/>
</dbReference>
<sequence length="426" mass="45794">MDLLRLATAGSVDDGKSTLIGRLLYETGSVPKDRLEAIEAASRRRGAEGLDLSLLTDGLIAEREQGITIDVAHVYFATSRRRFIIADTPGHVEYTRNMVTGASTAAVSVILIDARNGLVEQTHRHYFISALLRIPTVVVCVNKMDLVDYSQARFDAIAAAFRAMAAPVQPANQVLHILPVSSLHGENVTRKSPHLGWYHGPTLLDVLHGADTHQRSALPGRLQVQRVLRPRHEGALDIRTYAGRITSGTFAVGDDVVVQPGDRRSRIASLTRHGRVVTRAEAGESVSLDLTDDIDVGRGSVLAPPDAAPVARQAFDATLCWLDEQPLRLDRVYLLQHGVRRVRAKVTAISGLVDVTTLQVTTPGPAELRLNQLATVSLRLGEPIHADAYADNPPNGAFVIIDTDTSSTAGVGFVAAPAASPAATEL</sequence>
<name>A0A143PME3_LUTPR</name>
<dbReference type="InterPro" id="IPR044139">
    <property type="entry name" value="CysN_NoDQ_III"/>
</dbReference>
<dbReference type="GO" id="GO:0005524">
    <property type="term" value="F:ATP binding"/>
    <property type="evidence" value="ECO:0007669"/>
    <property type="project" value="UniProtKB-KW"/>
</dbReference>
<dbReference type="SUPFAM" id="SSF50447">
    <property type="entry name" value="Translation proteins"/>
    <property type="match status" value="1"/>
</dbReference>
<reference evidence="9" key="2">
    <citation type="submission" date="2016-04" db="EMBL/GenBank/DDBJ databases">
        <title>First Complete Genome Sequence of a Subdivision 6 Acidobacterium.</title>
        <authorList>
            <person name="Huang S."/>
            <person name="Vieira S."/>
            <person name="Bunk B."/>
            <person name="Riedel T."/>
            <person name="Sproeer C."/>
            <person name="Overmann J."/>
        </authorList>
    </citation>
    <scope>NUCLEOTIDE SEQUENCE [LARGE SCALE GENOMIC DNA]</scope>
    <source>
        <strain evidence="9">DSM 100886 HEG_-6_39</strain>
    </source>
</reference>
<dbReference type="InterPro" id="IPR011779">
    <property type="entry name" value="SO4_adenylTrfase_lsu"/>
</dbReference>
<dbReference type="InterPro" id="IPR054696">
    <property type="entry name" value="GTP-eEF1A_C"/>
</dbReference>
<evidence type="ECO:0000313" key="9">
    <source>
        <dbReference type="Proteomes" id="UP000076079"/>
    </source>
</evidence>
<keyword evidence="9" id="KW-1185">Reference proteome</keyword>
<dbReference type="GO" id="GO:0006790">
    <property type="term" value="P:sulfur compound metabolic process"/>
    <property type="evidence" value="ECO:0007669"/>
    <property type="project" value="InterPro"/>
</dbReference>
<dbReference type="GO" id="GO:0003924">
    <property type="term" value="F:GTPase activity"/>
    <property type="evidence" value="ECO:0007669"/>
    <property type="project" value="InterPro"/>
</dbReference>
<evidence type="ECO:0000256" key="6">
    <source>
        <dbReference type="ARBA" id="ARBA00023134"/>
    </source>
</evidence>
<dbReference type="NCBIfam" id="TIGR02034">
    <property type="entry name" value="CysN"/>
    <property type="match status" value="1"/>
</dbReference>
<evidence type="ECO:0000256" key="1">
    <source>
        <dbReference type="ARBA" id="ARBA00012391"/>
    </source>
</evidence>
<keyword evidence="6" id="KW-0342">GTP-binding</keyword>
<evidence type="ECO:0000256" key="5">
    <source>
        <dbReference type="ARBA" id="ARBA00022840"/>
    </source>
</evidence>
<accession>A0A143PME3</accession>
<dbReference type="Gene3D" id="2.40.30.10">
    <property type="entry name" value="Translation factors"/>
    <property type="match status" value="2"/>
</dbReference>
<dbReference type="GO" id="GO:0004781">
    <property type="term" value="F:sulfate adenylyltransferase (ATP) activity"/>
    <property type="evidence" value="ECO:0007669"/>
    <property type="project" value="UniProtKB-EC"/>
</dbReference>
<keyword evidence="2" id="KW-0808">Transferase</keyword>
<protein>
    <recommendedName>
        <fullName evidence="1">sulfate adenylyltransferase</fullName>
        <ecNumber evidence="1">2.7.7.4</ecNumber>
    </recommendedName>
</protein>
<dbReference type="InterPro" id="IPR041757">
    <property type="entry name" value="CysN_GTP-bd"/>
</dbReference>
<dbReference type="PROSITE" id="PS51722">
    <property type="entry name" value="G_TR_2"/>
    <property type="match status" value="1"/>
</dbReference>
<keyword evidence="5" id="KW-0067">ATP-binding</keyword>
<dbReference type="KEGG" id="abac:LuPra_02145"/>
<dbReference type="InterPro" id="IPR050100">
    <property type="entry name" value="TRAFAC_GTPase_members"/>
</dbReference>
<feature type="domain" description="Tr-type G" evidence="7">
    <location>
        <begin position="1"/>
        <end position="218"/>
    </location>
</feature>
<dbReference type="Proteomes" id="UP000076079">
    <property type="component" value="Chromosome"/>
</dbReference>
<dbReference type="InterPro" id="IPR009000">
    <property type="entry name" value="Transl_B-barrel_sf"/>
</dbReference>
<dbReference type="InterPro" id="IPR000795">
    <property type="entry name" value="T_Tr_GTP-bd_dom"/>
</dbReference>
<dbReference type="CDD" id="cd04095">
    <property type="entry name" value="CysN_NoDQ_III"/>
    <property type="match status" value="1"/>
</dbReference>
<dbReference type="CDD" id="cd04166">
    <property type="entry name" value="CysN_ATPS"/>
    <property type="match status" value="1"/>
</dbReference>
<keyword evidence="3" id="KW-0548">Nucleotidyltransferase</keyword>
<keyword evidence="4" id="KW-0547">Nucleotide-binding</keyword>
<dbReference type="Pfam" id="PF22594">
    <property type="entry name" value="GTP-eEF1A_C"/>
    <property type="match status" value="1"/>
</dbReference>
<dbReference type="OrthoDB" id="9804504at2"/>
<dbReference type="FunFam" id="3.40.50.300:FF:000119">
    <property type="entry name" value="Sulfate adenylyltransferase subunit 1"/>
    <property type="match status" value="1"/>
</dbReference>
<dbReference type="EMBL" id="CP015136">
    <property type="protein sequence ID" value="AMY08939.1"/>
    <property type="molecule type" value="Genomic_DNA"/>
</dbReference>
<organism evidence="8 9">
    <name type="scientific">Luteitalea pratensis</name>
    <dbReference type="NCBI Taxonomy" id="1855912"/>
    <lineage>
        <taxon>Bacteria</taxon>
        <taxon>Pseudomonadati</taxon>
        <taxon>Acidobacteriota</taxon>
        <taxon>Vicinamibacteria</taxon>
        <taxon>Vicinamibacterales</taxon>
        <taxon>Vicinamibacteraceae</taxon>
        <taxon>Luteitalea</taxon>
    </lineage>
</organism>
<dbReference type="RefSeq" id="WP_110170716.1">
    <property type="nucleotide sequence ID" value="NZ_CP015136.1"/>
</dbReference>
<dbReference type="SUPFAM" id="SSF50465">
    <property type="entry name" value="EF-Tu/eEF-1alpha/eIF2-gamma C-terminal domain"/>
    <property type="match status" value="1"/>
</dbReference>
<dbReference type="Gene3D" id="3.40.50.300">
    <property type="entry name" value="P-loop containing nucleotide triphosphate hydrolases"/>
    <property type="match status" value="1"/>
</dbReference>
<dbReference type="AlphaFoldDB" id="A0A143PME3"/>
<evidence type="ECO:0000256" key="3">
    <source>
        <dbReference type="ARBA" id="ARBA00022695"/>
    </source>
</evidence>
<dbReference type="SUPFAM" id="SSF52540">
    <property type="entry name" value="P-loop containing nucleoside triphosphate hydrolases"/>
    <property type="match status" value="1"/>
</dbReference>
<dbReference type="InterPro" id="IPR009001">
    <property type="entry name" value="Transl_elong_EF1A/Init_IF2_C"/>
</dbReference>
<dbReference type="GO" id="GO:0005525">
    <property type="term" value="F:GTP binding"/>
    <property type="evidence" value="ECO:0007669"/>
    <property type="project" value="UniProtKB-KW"/>
</dbReference>
<dbReference type="PROSITE" id="PS00301">
    <property type="entry name" value="G_TR_1"/>
    <property type="match status" value="1"/>
</dbReference>
<gene>
    <name evidence="8" type="primary">cysNC</name>
    <name evidence="8" type="ORF">LuPra_02145</name>
</gene>
<dbReference type="PRINTS" id="PR00315">
    <property type="entry name" value="ELONGATNFCT"/>
</dbReference>
<dbReference type="Pfam" id="PF00009">
    <property type="entry name" value="GTP_EFTU"/>
    <property type="match status" value="1"/>
</dbReference>
<evidence type="ECO:0000256" key="2">
    <source>
        <dbReference type="ARBA" id="ARBA00022679"/>
    </source>
</evidence>